<keyword evidence="8 10" id="KW-0472">Membrane</keyword>
<dbReference type="Pfam" id="PF01151">
    <property type="entry name" value="ELO"/>
    <property type="match status" value="1"/>
</dbReference>
<dbReference type="PANTHER" id="PTHR11157">
    <property type="entry name" value="FATTY ACID ACYL TRANSFERASE-RELATED"/>
    <property type="match status" value="1"/>
</dbReference>
<comment type="catalytic activity">
    <reaction evidence="10">
        <text>a very-long-chain acyl-CoA + malonyl-CoA + H(+) = a very-long-chain 3-oxoacyl-CoA + CO2 + CoA</text>
        <dbReference type="Rhea" id="RHEA:32727"/>
        <dbReference type="ChEBI" id="CHEBI:15378"/>
        <dbReference type="ChEBI" id="CHEBI:16526"/>
        <dbReference type="ChEBI" id="CHEBI:57287"/>
        <dbReference type="ChEBI" id="CHEBI:57384"/>
        <dbReference type="ChEBI" id="CHEBI:90725"/>
        <dbReference type="ChEBI" id="CHEBI:90736"/>
        <dbReference type="EC" id="2.3.1.199"/>
    </reaction>
</comment>
<feature type="transmembrane region" description="Helical" evidence="10">
    <location>
        <begin position="182"/>
        <end position="199"/>
    </location>
</feature>
<dbReference type="Proteomes" id="UP001217089">
    <property type="component" value="Unassembled WGS sequence"/>
</dbReference>
<evidence type="ECO:0000256" key="10">
    <source>
        <dbReference type="RuleBase" id="RU361115"/>
    </source>
</evidence>
<name>A0ABQ9EJ56_TEGGR</name>
<reference evidence="11 12" key="1">
    <citation type="submission" date="2022-12" db="EMBL/GenBank/DDBJ databases">
        <title>Chromosome-level genome of Tegillarca granosa.</title>
        <authorList>
            <person name="Kim J."/>
        </authorList>
    </citation>
    <scope>NUCLEOTIDE SEQUENCE [LARGE SCALE GENOMIC DNA]</scope>
    <source>
        <strain evidence="11">Teg-2019</strain>
        <tissue evidence="11">Adductor muscle</tissue>
    </source>
</reference>
<gene>
    <name evidence="11" type="ORF">KUTeg_015831</name>
</gene>
<evidence type="ECO:0000256" key="6">
    <source>
        <dbReference type="ARBA" id="ARBA00022989"/>
    </source>
</evidence>
<keyword evidence="4 10" id="KW-0812">Transmembrane</keyword>
<feature type="transmembrane region" description="Helical" evidence="10">
    <location>
        <begin position="142"/>
        <end position="161"/>
    </location>
</feature>
<comment type="subcellular location">
    <subcellularLocation>
        <location evidence="1">Membrane</location>
        <topology evidence="1">Multi-pass membrane protein</topology>
    </subcellularLocation>
</comment>
<feature type="transmembrane region" description="Helical" evidence="10">
    <location>
        <begin position="44"/>
        <end position="64"/>
    </location>
</feature>
<accession>A0ABQ9EJ56</accession>
<evidence type="ECO:0000256" key="8">
    <source>
        <dbReference type="ARBA" id="ARBA00023136"/>
    </source>
</evidence>
<dbReference type="InterPro" id="IPR002076">
    <property type="entry name" value="ELO_fam"/>
</dbReference>
<keyword evidence="12" id="KW-1185">Reference proteome</keyword>
<organism evidence="11 12">
    <name type="scientific">Tegillarca granosa</name>
    <name type="common">Malaysian cockle</name>
    <name type="synonym">Anadara granosa</name>
    <dbReference type="NCBI Taxonomy" id="220873"/>
    <lineage>
        <taxon>Eukaryota</taxon>
        <taxon>Metazoa</taxon>
        <taxon>Spiralia</taxon>
        <taxon>Lophotrochozoa</taxon>
        <taxon>Mollusca</taxon>
        <taxon>Bivalvia</taxon>
        <taxon>Autobranchia</taxon>
        <taxon>Pteriomorphia</taxon>
        <taxon>Arcoida</taxon>
        <taxon>Arcoidea</taxon>
        <taxon>Arcidae</taxon>
        <taxon>Tegillarca</taxon>
    </lineage>
</organism>
<keyword evidence="7 10" id="KW-0443">Lipid metabolism</keyword>
<dbReference type="EMBL" id="JARBDR010000813">
    <property type="protein sequence ID" value="KAJ8305286.1"/>
    <property type="molecule type" value="Genomic_DNA"/>
</dbReference>
<feature type="transmembrane region" description="Helical" evidence="10">
    <location>
        <begin position="205"/>
        <end position="226"/>
    </location>
</feature>
<keyword evidence="6 10" id="KW-1133">Transmembrane helix</keyword>
<feature type="transmembrane region" description="Helical" evidence="10">
    <location>
        <begin position="113"/>
        <end position="130"/>
    </location>
</feature>
<evidence type="ECO:0000313" key="12">
    <source>
        <dbReference type="Proteomes" id="UP001217089"/>
    </source>
</evidence>
<comment type="similarity">
    <text evidence="10">Belongs to the ELO family.</text>
</comment>
<keyword evidence="9 10" id="KW-0275">Fatty acid biosynthesis</keyword>
<evidence type="ECO:0000256" key="7">
    <source>
        <dbReference type="ARBA" id="ARBA00023098"/>
    </source>
</evidence>
<keyword evidence="3 10" id="KW-0808">Transferase</keyword>
<dbReference type="InterPro" id="IPR030457">
    <property type="entry name" value="ELO_CS"/>
</dbReference>
<evidence type="ECO:0000313" key="11">
    <source>
        <dbReference type="EMBL" id="KAJ8305286.1"/>
    </source>
</evidence>
<evidence type="ECO:0000256" key="3">
    <source>
        <dbReference type="ARBA" id="ARBA00022679"/>
    </source>
</evidence>
<proteinExistence type="inferred from homology"/>
<feature type="transmembrane region" description="Helical" evidence="10">
    <location>
        <begin position="84"/>
        <end position="106"/>
    </location>
</feature>
<comment type="caution">
    <text evidence="11">The sequence shown here is derived from an EMBL/GenBank/DDBJ whole genome shotgun (WGS) entry which is preliminary data.</text>
</comment>
<dbReference type="PANTHER" id="PTHR11157:SF69">
    <property type="entry name" value="ELONGATION OF VERY LONG CHAIN FATTY ACIDS PROTEIN 7"/>
    <property type="match status" value="1"/>
</dbReference>
<keyword evidence="5 10" id="KW-0276">Fatty acid metabolism</keyword>
<keyword evidence="2 10" id="KW-0444">Lipid biosynthesis</keyword>
<dbReference type="PROSITE" id="PS01188">
    <property type="entry name" value="ELO"/>
    <property type="match status" value="1"/>
</dbReference>
<evidence type="ECO:0000256" key="4">
    <source>
        <dbReference type="ARBA" id="ARBA00022692"/>
    </source>
</evidence>
<evidence type="ECO:0000256" key="9">
    <source>
        <dbReference type="ARBA" id="ARBA00023160"/>
    </source>
</evidence>
<evidence type="ECO:0000256" key="2">
    <source>
        <dbReference type="ARBA" id="ARBA00022516"/>
    </source>
</evidence>
<evidence type="ECO:0000256" key="5">
    <source>
        <dbReference type="ARBA" id="ARBA00022832"/>
    </source>
</evidence>
<protein>
    <recommendedName>
        <fullName evidence="10">Elongation of very long chain fatty acids protein</fullName>
        <ecNumber evidence="10">2.3.1.199</ecNumber>
    </recommendedName>
    <alternativeName>
        <fullName evidence="10">Very-long-chain 3-oxoacyl-CoA synthase</fullName>
    </alternativeName>
</protein>
<dbReference type="EC" id="2.3.1.199" evidence="10"/>
<sequence>MRNNTGSVTPDWQVLAGIKMAEFITKAQKMYDDMMSKADPRVDGWFMMSTPWPSLIICVAYIIFVLMGPKLMANRKPFEIKNILFVYNLAMIGLSTYCFVEVFFIMRKKFNQVSFLHVFHHGIMPVSWWFGVKFVPGGFGTFHSLLNSFIHLVMYTYYFLAGLGPAYQKYLWWKKYMTSMQITQFILVTIHSVQLLIIDCAYPKLFVYWIGLYAVVFLVMFVNFYIQAYRKPKTHKAGNGAVQNGIKEKKN</sequence>
<evidence type="ECO:0000256" key="1">
    <source>
        <dbReference type="ARBA" id="ARBA00004141"/>
    </source>
</evidence>